<name>A0ABV2AWP0_9GAMM</name>
<protein>
    <submittedName>
        <fullName evidence="7">RNA polymerase sigma factor</fullName>
    </submittedName>
</protein>
<evidence type="ECO:0000313" key="8">
    <source>
        <dbReference type="Proteomes" id="UP001460888"/>
    </source>
</evidence>
<dbReference type="InterPro" id="IPR007627">
    <property type="entry name" value="RNA_pol_sigma70_r2"/>
</dbReference>
<evidence type="ECO:0000256" key="1">
    <source>
        <dbReference type="ARBA" id="ARBA00010641"/>
    </source>
</evidence>
<reference evidence="7 8" key="1">
    <citation type="submission" date="2013-03" db="EMBL/GenBank/DDBJ databases">
        <title>Salinisphaera dokdonensis CL-ES53 Genome Sequencing.</title>
        <authorList>
            <person name="Li C."/>
            <person name="Lai Q."/>
            <person name="Shao Z."/>
        </authorList>
    </citation>
    <scope>NUCLEOTIDE SEQUENCE [LARGE SCALE GENOMIC DNA]</scope>
    <source>
        <strain evidence="7 8">CL-ES53</strain>
    </source>
</reference>
<dbReference type="Gene3D" id="1.10.10.10">
    <property type="entry name" value="Winged helix-like DNA-binding domain superfamily/Winged helix DNA-binding domain"/>
    <property type="match status" value="1"/>
</dbReference>
<feature type="domain" description="RNA polymerase sigma factor 70 region 4 type 2" evidence="6">
    <location>
        <begin position="104"/>
        <end position="156"/>
    </location>
</feature>
<dbReference type="Proteomes" id="UP001460888">
    <property type="component" value="Unassembled WGS sequence"/>
</dbReference>
<dbReference type="Pfam" id="PF08281">
    <property type="entry name" value="Sigma70_r4_2"/>
    <property type="match status" value="1"/>
</dbReference>
<evidence type="ECO:0000256" key="2">
    <source>
        <dbReference type="ARBA" id="ARBA00023015"/>
    </source>
</evidence>
<keyword evidence="2" id="KW-0805">Transcription regulation</keyword>
<dbReference type="InterPro" id="IPR039425">
    <property type="entry name" value="RNA_pol_sigma-70-like"/>
</dbReference>
<keyword evidence="4" id="KW-0804">Transcription</keyword>
<gene>
    <name evidence="7" type="ORF">SADO_02280</name>
</gene>
<dbReference type="InterPro" id="IPR014284">
    <property type="entry name" value="RNA_pol_sigma-70_dom"/>
</dbReference>
<dbReference type="Pfam" id="PF04542">
    <property type="entry name" value="Sigma70_r2"/>
    <property type="match status" value="1"/>
</dbReference>
<evidence type="ECO:0000259" key="5">
    <source>
        <dbReference type="Pfam" id="PF04542"/>
    </source>
</evidence>
<dbReference type="PANTHER" id="PTHR43133">
    <property type="entry name" value="RNA POLYMERASE ECF-TYPE SIGMA FACTO"/>
    <property type="match status" value="1"/>
</dbReference>
<dbReference type="SUPFAM" id="SSF88659">
    <property type="entry name" value="Sigma3 and sigma4 domains of RNA polymerase sigma factors"/>
    <property type="match status" value="1"/>
</dbReference>
<dbReference type="SUPFAM" id="SSF88946">
    <property type="entry name" value="Sigma2 domain of RNA polymerase sigma factors"/>
    <property type="match status" value="1"/>
</dbReference>
<sequence length="172" mass="20215">MMGAKQRRFDALIGALTDDLFRYACWLSGDRHTAEDLVQETLIRAWRFMDSLHDTSAVKAWLITTLRREHARLYERKRFDYADNDLMALADPNPDDLEAHTEQQWLRERIRALQPEYREPLALQVILGCSVREIAIAMELSENVVTQRLFRARKKLMQQIDNSAGTRLERVR</sequence>
<comment type="caution">
    <text evidence="7">The sequence shown here is derived from an EMBL/GenBank/DDBJ whole genome shotgun (WGS) entry which is preliminary data.</text>
</comment>
<dbReference type="InterPro" id="IPR013324">
    <property type="entry name" value="RNA_pol_sigma_r3/r4-like"/>
</dbReference>
<evidence type="ECO:0000259" key="6">
    <source>
        <dbReference type="Pfam" id="PF08281"/>
    </source>
</evidence>
<dbReference type="InterPro" id="IPR013325">
    <property type="entry name" value="RNA_pol_sigma_r2"/>
</dbReference>
<comment type="similarity">
    <text evidence="1">Belongs to the sigma-70 factor family. ECF subfamily.</text>
</comment>
<dbReference type="NCBIfam" id="NF009170">
    <property type="entry name" value="PRK12517.1"/>
    <property type="match status" value="1"/>
</dbReference>
<dbReference type="Gene3D" id="1.10.1740.10">
    <property type="match status" value="1"/>
</dbReference>
<evidence type="ECO:0000256" key="3">
    <source>
        <dbReference type="ARBA" id="ARBA00023082"/>
    </source>
</evidence>
<dbReference type="EMBL" id="APND01000001">
    <property type="protein sequence ID" value="MES1928045.1"/>
    <property type="molecule type" value="Genomic_DNA"/>
</dbReference>
<keyword evidence="3" id="KW-0731">Sigma factor</keyword>
<evidence type="ECO:0000256" key="4">
    <source>
        <dbReference type="ARBA" id="ARBA00023163"/>
    </source>
</evidence>
<dbReference type="InterPro" id="IPR036388">
    <property type="entry name" value="WH-like_DNA-bd_sf"/>
</dbReference>
<proteinExistence type="inferred from homology"/>
<dbReference type="InterPro" id="IPR013249">
    <property type="entry name" value="RNA_pol_sigma70_r4_t2"/>
</dbReference>
<organism evidence="7 8">
    <name type="scientific">Salinisphaera dokdonensis CL-ES53</name>
    <dbReference type="NCBI Taxonomy" id="1304272"/>
    <lineage>
        <taxon>Bacteria</taxon>
        <taxon>Pseudomonadati</taxon>
        <taxon>Pseudomonadota</taxon>
        <taxon>Gammaproteobacteria</taxon>
        <taxon>Salinisphaerales</taxon>
        <taxon>Salinisphaeraceae</taxon>
        <taxon>Salinisphaera</taxon>
    </lineage>
</organism>
<feature type="domain" description="RNA polymerase sigma-70 region 2" evidence="5">
    <location>
        <begin position="13"/>
        <end position="78"/>
    </location>
</feature>
<dbReference type="PANTHER" id="PTHR43133:SF51">
    <property type="entry name" value="RNA POLYMERASE SIGMA FACTOR"/>
    <property type="match status" value="1"/>
</dbReference>
<keyword evidence="8" id="KW-1185">Reference proteome</keyword>
<evidence type="ECO:0000313" key="7">
    <source>
        <dbReference type="EMBL" id="MES1928045.1"/>
    </source>
</evidence>
<dbReference type="NCBIfam" id="TIGR02937">
    <property type="entry name" value="sigma70-ECF"/>
    <property type="match status" value="1"/>
</dbReference>
<accession>A0ABV2AWP0</accession>